<evidence type="ECO:0000256" key="1">
    <source>
        <dbReference type="SAM" id="MobiDB-lite"/>
    </source>
</evidence>
<feature type="region of interest" description="Disordered" evidence="1">
    <location>
        <begin position="413"/>
        <end position="433"/>
    </location>
</feature>
<dbReference type="STRING" id="70415.A0A5S6QC33"/>
<feature type="region of interest" description="Disordered" evidence="1">
    <location>
        <begin position="920"/>
        <end position="939"/>
    </location>
</feature>
<reference evidence="3" key="1">
    <citation type="submission" date="2019-12" db="UniProtKB">
        <authorList>
            <consortium name="WormBaseParasite"/>
        </authorList>
    </citation>
    <scope>IDENTIFICATION</scope>
</reference>
<organism evidence="2 3">
    <name type="scientific">Trichuris muris</name>
    <name type="common">Mouse whipworm</name>
    <dbReference type="NCBI Taxonomy" id="70415"/>
    <lineage>
        <taxon>Eukaryota</taxon>
        <taxon>Metazoa</taxon>
        <taxon>Ecdysozoa</taxon>
        <taxon>Nematoda</taxon>
        <taxon>Enoplea</taxon>
        <taxon>Dorylaimia</taxon>
        <taxon>Trichinellida</taxon>
        <taxon>Trichuridae</taxon>
        <taxon>Trichuris</taxon>
    </lineage>
</organism>
<feature type="region of interest" description="Disordered" evidence="1">
    <location>
        <begin position="478"/>
        <end position="502"/>
    </location>
</feature>
<evidence type="ECO:0000313" key="2">
    <source>
        <dbReference type="Proteomes" id="UP000046395"/>
    </source>
</evidence>
<accession>A0A5S6QC33</accession>
<evidence type="ECO:0000313" key="3">
    <source>
        <dbReference type="WBParaSite" id="TMUE_1000004901.1"/>
    </source>
</evidence>
<dbReference type="AlphaFoldDB" id="A0A5S6QC33"/>
<name>A0A5S6QC33_TRIMR</name>
<sequence length="979" mass="105962">MSSSDARVEIQTSQNLHIATIVQLLSTDDDCAIRFGGPVGLHRPKRPSFGCEYLKRCRAKEVPASVRPQSVKTTMVGQLVGCSLEKFLGRPARELPTLQSQCATAAAATLRQGEQAATAVLLAQYCCQSRHYHRSSRSTCWHLVQTTLLFTLLTSSGSSGQSVQSIGKQLGLSLLDGLLRKSKEKMAYAALKRQIEVYEKVDPQSAALLKNVPTDKMVSIIVDSQENQSPAMGNAFLDILAKNGIALGAQAQAPSGDASGVQPFPVAQVVQGLVQNLIQSVKPSIVSDPIAASFFNSESKGGDPSFPFAVVGLPQLQQQQKSNPFDSLLSPVLGGLGGESTKPFEGSPVPPDPFGSLIVEQTDDHRQYGEEIMSGNGAPPVEDDTEGTSAPLEVTQSLPDAASFVTMQRAAVDGRSLSSSSAPPPPTAPNRTTTTVDRLTELNQRAVELLSGKAPKRRIGEQTTVPATTVPIRAHPTATPVKKHKEQSVVPTKPIDPSRQPSIHSMMLRNTWQSLREPRPPSSMHRVGENEIRSNDFRPSSSSANNPLLTWLNVESQHLPDKVLLNGRTNVADFRQSSLSMQLPSGHSGRLGDHKFRDARLRGSVELPKHWLSGKRLSGRVETEHAADGSAFANFAYNQPTVRIADATALEAPRTNAFLNTAGRSIRPIFSRALNVPNKNGSYEGGLLLGRTDNVPTPPMDAFHTMTADGGDLLIPKGVYYKRNSKSSIQGSVDTPNFRSPSELLGRFGAVNGAVRQADNRLTGLYVPMPFGLQPVSFQMIDEGATVQSEGLNLGVKQLRTPADHESNDNLLSVLRTVQRSILTDGDALNRLRKSVTSNDFLTRLFGQMMPTVVRSVRRMERTTTEAPPMNARDILLSVGQLLKRQHEAKRFVNSLRDGSGLASRLANNLLVQLTRQLSRTTDSSAVHPKPSVVNSELSNNDERSVGIVMSAPGVDPIYVGGFLDSIRDGRRPTRVPRS</sequence>
<dbReference type="Proteomes" id="UP000046395">
    <property type="component" value="Unassembled WGS sequence"/>
</dbReference>
<dbReference type="WBParaSite" id="TMUE_1000004901.1">
    <property type="protein sequence ID" value="TMUE_1000004901.1"/>
    <property type="gene ID" value="WBGene00295006"/>
</dbReference>
<keyword evidence="2" id="KW-1185">Reference proteome</keyword>
<protein>
    <submittedName>
        <fullName evidence="3">Uncharacterized protein</fullName>
    </submittedName>
</protein>
<proteinExistence type="predicted"/>